<dbReference type="AlphaFoldDB" id="A0A364RJ11"/>
<sequence>MTEDTNDKPKASLKGVPGSERPIRIEPNNTDEQEMRAGHIIPDADPPKNEHQRGGFGNRDGKEGYGSDTAGNGPSAIGVNDYSDDGTPPPDNMRTEDEGRGS</sequence>
<feature type="compositionally biased region" description="Basic and acidic residues" evidence="1">
    <location>
        <begin position="93"/>
        <end position="102"/>
    </location>
</feature>
<proteinExistence type="predicted"/>
<dbReference type="OrthoDB" id="894381at2"/>
<comment type="caution">
    <text evidence="2">The sequence shown here is derived from an EMBL/GenBank/DDBJ whole genome shotgun (WGS) entry which is preliminary data.</text>
</comment>
<name>A0A364RJ11_9BACT</name>
<feature type="compositionally biased region" description="Basic and acidic residues" evidence="1">
    <location>
        <begin position="1"/>
        <end position="10"/>
    </location>
</feature>
<protein>
    <submittedName>
        <fullName evidence="2">Uncharacterized protein</fullName>
    </submittedName>
</protein>
<reference evidence="2 3" key="2">
    <citation type="submission" date="2018-07" db="EMBL/GenBank/DDBJ databases">
        <title>Pontibacter sp. 2b14 genomic sequence and assembly.</title>
        <authorList>
            <person name="Du Z.-J."/>
        </authorList>
    </citation>
    <scope>NUCLEOTIDE SEQUENCE [LARGE SCALE GENOMIC DNA]</scope>
    <source>
        <strain evidence="2 3">2b14</strain>
    </source>
</reference>
<dbReference type="EMBL" id="QMDV01000001">
    <property type="protein sequence ID" value="RAU84289.1"/>
    <property type="molecule type" value="Genomic_DNA"/>
</dbReference>
<dbReference type="Proteomes" id="UP000251692">
    <property type="component" value="Unassembled WGS sequence"/>
</dbReference>
<keyword evidence="3" id="KW-1185">Reference proteome</keyword>
<dbReference type="RefSeq" id="WP_112304570.1">
    <property type="nucleotide sequence ID" value="NZ_QMDV01000001.1"/>
</dbReference>
<feature type="compositionally biased region" description="Basic and acidic residues" evidence="1">
    <location>
        <begin position="45"/>
        <end position="65"/>
    </location>
</feature>
<reference evidence="2 3" key="1">
    <citation type="submission" date="2018-06" db="EMBL/GenBank/DDBJ databases">
        <authorList>
            <person name="Liu Z.-W."/>
        </authorList>
    </citation>
    <scope>NUCLEOTIDE SEQUENCE [LARGE SCALE GENOMIC DNA]</scope>
    <source>
        <strain evidence="2 3">2b14</strain>
    </source>
</reference>
<evidence type="ECO:0000256" key="1">
    <source>
        <dbReference type="SAM" id="MobiDB-lite"/>
    </source>
</evidence>
<evidence type="ECO:0000313" key="3">
    <source>
        <dbReference type="Proteomes" id="UP000251692"/>
    </source>
</evidence>
<gene>
    <name evidence="2" type="ORF">DP923_04410</name>
</gene>
<organism evidence="2 3">
    <name type="scientific">Pontibacter arcticus</name>
    <dbReference type="NCBI Taxonomy" id="2080288"/>
    <lineage>
        <taxon>Bacteria</taxon>
        <taxon>Pseudomonadati</taxon>
        <taxon>Bacteroidota</taxon>
        <taxon>Cytophagia</taxon>
        <taxon>Cytophagales</taxon>
        <taxon>Hymenobacteraceae</taxon>
        <taxon>Pontibacter</taxon>
    </lineage>
</organism>
<accession>A0A364RJ11</accession>
<evidence type="ECO:0000313" key="2">
    <source>
        <dbReference type="EMBL" id="RAU84289.1"/>
    </source>
</evidence>
<feature type="region of interest" description="Disordered" evidence="1">
    <location>
        <begin position="1"/>
        <end position="102"/>
    </location>
</feature>